<dbReference type="HOGENOM" id="CLU_2816304_0_0_1"/>
<dbReference type="PaxDb" id="3880-AES75655"/>
<gene>
    <name evidence="1" type="ordered locus">MTR_6g052730</name>
</gene>
<protein>
    <submittedName>
        <fullName evidence="1 2">Uncharacterized protein</fullName>
    </submittedName>
</protein>
<reference evidence="1 3" key="2">
    <citation type="journal article" date="2014" name="BMC Genomics">
        <title>An improved genome release (version Mt4.0) for the model legume Medicago truncatula.</title>
        <authorList>
            <person name="Tang H."/>
            <person name="Krishnakumar V."/>
            <person name="Bidwell S."/>
            <person name="Rosen B."/>
            <person name="Chan A."/>
            <person name="Zhou S."/>
            <person name="Gentzbittel L."/>
            <person name="Childs K.L."/>
            <person name="Yandell M."/>
            <person name="Gundlach H."/>
            <person name="Mayer K.F."/>
            <person name="Schwartz D.C."/>
            <person name="Town C.D."/>
        </authorList>
    </citation>
    <scope>GENOME REANNOTATION</scope>
    <source>
        <strain evidence="2 3">cv. Jemalong A17</strain>
    </source>
</reference>
<sequence>MEIVTAMTKVKINFMSQQETMWICEKVSLEEYSTVKFWKDLKGLIQDIPQGKNVFLGGDLNGNVRSV</sequence>
<evidence type="ECO:0000313" key="2">
    <source>
        <dbReference type="EnsemblPlants" id="AES75655"/>
    </source>
</evidence>
<reference evidence="2" key="3">
    <citation type="submission" date="2015-04" db="UniProtKB">
        <authorList>
            <consortium name="EnsemblPlants"/>
        </authorList>
    </citation>
    <scope>IDENTIFICATION</scope>
    <source>
        <strain evidence="2">cv. Jemalong A17</strain>
    </source>
</reference>
<keyword evidence="3" id="KW-1185">Reference proteome</keyword>
<name>G7KLI6_MEDTR</name>
<dbReference type="AlphaFoldDB" id="G7KLI6"/>
<dbReference type="Proteomes" id="UP000002051">
    <property type="component" value="Chromosome 6"/>
</dbReference>
<proteinExistence type="predicted"/>
<accession>G7KLI6</accession>
<dbReference type="EMBL" id="CM001222">
    <property type="protein sequence ID" value="AES75655.1"/>
    <property type="molecule type" value="Genomic_DNA"/>
</dbReference>
<reference evidence="1 3" key="1">
    <citation type="journal article" date="2011" name="Nature">
        <title>The Medicago genome provides insight into the evolution of rhizobial symbioses.</title>
        <authorList>
            <person name="Young N.D."/>
            <person name="Debelle F."/>
            <person name="Oldroyd G.E."/>
            <person name="Geurts R."/>
            <person name="Cannon S.B."/>
            <person name="Udvardi M.K."/>
            <person name="Benedito V.A."/>
            <person name="Mayer K.F."/>
            <person name="Gouzy J."/>
            <person name="Schoof H."/>
            <person name="Van de Peer Y."/>
            <person name="Proost S."/>
            <person name="Cook D.R."/>
            <person name="Meyers B.C."/>
            <person name="Spannagl M."/>
            <person name="Cheung F."/>
            <person name="De Mita S."/>
            <person name="Krishnakumar V."/>
            <person name="Gundlach H."/>
            <person name="Zhou S."/>
            <person name="Mudge J."/>
            <person name="Bharti A.K."/>
            <person name="Murray J.D."/>
            <person name="Naoumkina M.A."/>
            <person name="Rosen B."/>
            <person name="Silverstein K.A."/>
            <person name="Tang H."/>
            <person name="Rombauts S."/>
            <person name="Zhao P.X."/>
            <person name="Zhou P."/>
            <person name="Barbe V."/>
            <person name="Bardou P."/>
            <person name="Bechner M."/>
            <person name="Bellec A."/>
            <person name="Berger A."/>
            <person name="Berges H."/>
            <person name="Bidwell S."/>
            <person name="Bisseling T."/>
            <person name="Choisne N."/>
            <person name="Couloux A."/>
            <person name="Denny R."/>
            <person name="Deshpande S."/>
            <person name="Dai X."/>
            <person name="Doyle J.J."/>
            <person name="Dudez A.M."/>
            <person name="Farmer A.D."/>
            <person name="Fouteau S."/>
            <person name="Franken C."/>
            <person name="Gibelin C."/>
            <person name="Gish J."/>
            <person name="Goldstein S."/>
            <person name="Gonzalez A.J."/>
            <person name="Green P.J."/>
            <person name="Hallab A."/>
            <person name="Hartog M."/>
            <person name="Hua A."/>
            <person name="Humphray S.J."/>
            <person name="Jeong D.H."/>
            <person name="Jing Y."/>
            <person name="Jocker A."/>
            <person name="Kenton S.M."/>
            <person name="Kim D.J."/>
            <person name="Klee K."/>
            <person name="Lai H."/>
            <person name="Lang C."/>
            <person name="Lin S."/>
            <person name="Macmil S.L."/>
            <person name="Magdelenat G."/>
            <person name="Matthews L."/>
            <person name="McCorrison J."/>
            <person name="Monaghan E.L."/>
            <person name="Mun J.H."/>
            <person name="Najar F.Z."/>
            <person name="Nicholson C."/>
            <person name="Noirot C."/>
            <person name="O'Bleness M."/>
            <person name="Paule C.R."/>
            <person name="Poulain J."/>
            <person name="Prion F."/>
            <person name="Qin B."/>
            <person name="Qu C."/>
            <person name="Retzel E.F."/>
            <person name="Riddle C."/>
            <person name="Sallet E."/>
            <person name="Samain S."/>
            <person name="Samson N."/>
            <person name="Sanders I."/>
            <person name="Saurat O."/>
            <person name="Scarpelli C."/>
            <person name="Schiex T."/>
            <person name="Segurens B."/>
            <person name="Severin A.J."/>
            <person name="Sherrier D.J."/>
            <person name="Shi R."/>
            <person name="Sims S."/>
            <person name="Singer S.R."/>
            <person name="Sinharoy S."/>
            <person name="Sterck L."/>
            <person name="Viollet A."/>
            <person name="Wang B.B."/>
            <person name="Wang K."/>
            <person name="Wang M."/>
            <person name="Wang X."/>
            <person name="Warfsmann J."/>
            <person name="Weissenbach J."/>
            <person name="White D.D."/>
            <person name="White J.D."/>
            <person name="Wiley G.B."/>
            <person name="Wincker P."/>
            <person name="Xing Y."/>
            <person name="Yang L."/>
            <person name="Yao Z."/>
            <person name="Ying F."/>
            <person name="Zhai J."/>
            <person name="Zhou L."/>
            <person name="Zuber A."/>
            <person name="Denarie J."/>
            <person name="Dixon R.A."/>
            <person name="May G.D."/>
            <person name="Schwartz D.C."/>
            <person name="Rogers J."/>
            <person name="Quetier F."/>
            <person name="Town C.D."/>
            <person name="Roe B.A."/>
        </authorList>
    </citation>
    <scope>NUCLEOTIDE SEQUENCE [LARGE SCALE GENOMIC DNA]</scope>
    <source>
        <strain evidence="1">A17</strain>
        <strain evidence="2 3">cv. Jemalong A17</strain>
    </source>
</reference>
<evidence type="ECO:0000313" key="1">
    <source>
        <dbReference type="EMBL" id="AES75655.1"/>
    </source>
</evidence>
<organism evidence="1 3">
    <name type="scientific">Medicago truncatula</name>
    <name type="common">Barrel medic</name>
    <name type="synonym">Medicago tribuloides</name>
    <dbReference type="NCBI Taxonomy" id="3880"/>
    <lineage>
        <taxon>Eukaryota</taxon>
        <taxon>Viridiplantae</taxon>
        <taxon>Streptophyta</taxon>
        <taxon>Embryophyta</taxon>
        <taxon>Tracheophyta</taxon>
        <taxon>Spermatophyta</taxon>
        <taxon>Magnoliopsida</taxon>
        <taxon>eudicotyledons</taxon>
        <taxon>Gunneridae</taxon>
        <taxon>Pentapetalae</taxon>
        <taxon>rosids</taxon>
        <taxon>fabids</taxon>
        <taxon>Fabales</taxon>
        <taxon>Fabaceae</taxon>
        <taxon>Papilionoideae</taxon>
        <taxon>50 kb inversion clade</taxon>
        <taxon>NPAAA clade</taxon>
        <taxon>Hologalegina</taxon>
        <taxon>IRL clade</taxon>
        <taxon>Trifolieae</taxon>
        <taxon>Medicago</taxon>
    </lineage>
</organism>
<evidence type="ECO:0000313" key="3">
    <source>
        <dbReference type="Proteomes" id="UP000002051"/>
    </source>
</evidence>
<dbReference type="EnsemblPlants" id="AES75655">
    <property type="protein sequence ID" value="AES75655"/>
    <property type="gene ID" value="MTR_6g052730"/>
</dbReference>